<organism evidence="3 4">
    <name type="scientific">Pichia inconspicua</name>
    <dbReference type="NCBI Taxonomy" id="52247"/>
    <lineage>
        <taxon>Eukaryota</taxon>
        <taxon>Fungi</taxon>
        <taxon>Dikarya</taxon>
        <taxon>Ascomycota</taxon>
        <taxon>Saccharomycotina</taxon>
        <taxon>Pichiomycetes</taxon>
        <taxon>Pichiales</taxon>
        <taxon>Pichiaceae</taxon>
        <taxon>Pichia</taxon>
    </lineage>
</organism>
<proteinExistence type="inferred from homology"/>
<evidence type="ECO:0000313" key="4">
    <source>
        <dbReference type="Proteomes" id="UP000307173"/>
    </source>
</evidence>
<dbReference type="EMBL" id="SELW01000121">
    <property type="protein sequence ID" value="TID30774.1"/>
    <property type="molecule type" value="Genomic_DNA"/>
</dbReference>
<feature type="binding site" evidence="2">
    <location>
        <position position="124"/>
    </location>
    <ligand>
        <name>a divalent metal cation</name>
        <dbReference type="ChEBI" id="CHEBI:60240"/>
        <label>1</label>
    </ligand>
</feature>
<dbReference type="GO" id="GO:0005739">
    <property type="term" value="C:mitochondrion"/>
    <property type="evidence" value="ECO:0007669"/>
    <property type="project" value="TreeGrafter"/>
</dbReference>
<dbReference type="GO" id="GO:0046872">
    <property type="term" value="F:metal ion binding"/>
    <property type="evidence" value="ECO:0007669"/>
    <property type="project" value="UniProtKB-KW"/>
</dbReference>
<sequence>MSVALRSARLKQAVEALKELYPLKYADNSWDNTGLLVDNSVDIETDAFTPTSAGTYDLKILLTVDLTQEVAREAIATGTNLIVSYHPFLFRKFNRIDKTDPQQQSLLALCRNGISVYSPHTAVDAASNGVNNWLADVATGDSTRVSLEPIIPDPSGAIGVGMGRILRLNKAEQLFTIVERVKKGLEVSHVQVAAPKGKIEVRTIGVCAGSGGSVFTRDLVKDCDLLITGELSHHELLAHSQRGCAVILAGHCNTERGYLFQMKMFIQGSLPDATVEISKADRSPFVTM</sequence>
<protein>
    <recommendedName>
        <fullName evidence="5">YbgI/family dinuclear metal center protein</fullName>
    </recommendedName>
</protein>
<dbReference type="InterPro" id="IPR036069">
    <property type="entry name" value="DUF34/NIF3_sf"/>
</dbReference>
<dbReference type="STRING" id="52247.A0A4T0X7D2"/>
<comment type="caution">
    <text evidence="3">The sequence shown here is derived from an EMBL/GenBank/DDBJ whole genome shotgun (WGS) entry which is preliminary data.</text>
</comment>
<dbReference type="NCBIfam" id="TIGR00486">
    <property type="entry name" value="YbgI_SA1388"/>
    <property type="match status" value="1"/>
</dbReference>
<dbReference type="Pfam" id="PF01784">
    <property type="entry name" value="DUF34_NIF3"/>
    <property type="match status" value="1"/>
</dbReference>
<accession>A0A4T0X7D2</accession>
<name>A0A4T0X7D2_9ASCO</name>
<dbReference type="Gene3D" id="3.40.1390.30">
    <property type="entry name" value="NIF3 (NGG1p interacting factor 3)-like"/>
    <property type="match status" value="1"/>
</dbReference>
<dbReference type="PANTHER" id="PTHR13799">
    <property type="entry name" value="NGG1 INTERACTING FACTOR 3"/>
    <property type="match status" value="1"/>
</dbReference>
<evidence type="ECO:0008006" key="5">
    <source>
        <dbReference type="Google" id="ProtNLM"/>
    </source>
</evidence>
<feature type="binding site" evidence="2">
    <location>
        <position position="255"/>
    </location>
    <ligand>
        <name>a divalent metal cation</name>
        <dbReference type="ChEBI" id="CHEBI:60240"/>
        <label>1</label>
    </ligand>
</feature>
<dbReference type="FunFam" id="3.40.1390.30:FF:000001">
    <property type="entry name" value="GTP cyclohydrolase 1 type 2"/>
    <property type="match status" value="1"/>
</dbReference>
<feature type="binding site" evidence="2">
    <location>
        <position position="251"/>
    </location>
    <ligand>
        <name>a divalent metal cation</name>
        <dbReference type="ChEBI" id="CHEBI:60240"/>
        <label>1</label>
    </ligand>
</feature>
<dbReference type="InterPro" id="IPR002678">
    <property type="entry name" value="DUF34/NIF3"/>
</dbReference>
<dbReference type="Proteomes" id="UP000307173">
    <property type="component" value="Unassembled WGS sequence"/>
</dbReference>
<dbReference type="AlphaFoldDB" id="A0A4T0X7D2"/>
<keyword evidence="2" id="KW-0479">Metal-binding</keyword>
<dbReference type="PANTHER" id="PTHR13799:SF13">
    <property type="entry name" value="NIF3-LIKE PROTEIN 1"/>
    <property type="match status" value="1"/>
</dbReference>
<keyword evidence="4" id="KW-1185">Reference proteome</keyword>
<dbReference type="OrthoDB" id="3345469at2759"/>
<evidence type="ECO:0000313" key="3">
    <source>
        <dbReference type="EMBL" id="TID30774.1"/>
    </source>
</evidence>
<reference evidence="3 4" key="1">
    <citation type="journal article" date="2019" name="Front. Genet.">
        <title>Whole-Genome Sequencing of the Opportunistic Yeast Pathogen Candida inconspicua Uncovers Its Hybrid Origin.</title>
        <authorList>
            <person name="Mixao V."/>
            <person name="Hansen A.P."/>
            <person name="Saus E."/>
            <person name="Boekhout T."/>
            <person name="Lass-Florl C."/>
            <person name="Gabaldon T."/>
        </authorList>
    </citation>
    <scope>NUCLEOTIDE SEQUENCE [LARGE SCALE GENOMIC DNA]</scope>
    <source>
        <strain evidence="3 4">CBS 180</strain>
    </source>
</reference>
<dbReference type="SUPFAM" id="SSF102705">
    <property type="entry name" value="NIF3 (NGG1p interacting factor 3)-like"/>
    <property type="match status" value="1"/>
</dbReference>
<comment type="similarity">
    <text evidence="1">Belongs to the GTP cyclohydrolase I type 2/NIF3 family.</text>
</comment>
<feature type="binding site" evidence="2">
    <location>
        <position position="86"/>
    </location>
    <ligand>
        <name>a divalent metal cation</name>
        <dbReference type="ChEBI" id="CHEBI:60240"/>
        <label>1</label>
    </ligand>
</feature>
<gene>
    <name evidence="3" type="ORF">CANINC_000690</name>
</gene>
<evidence type="ECO:0000256" key="2">
    <source>
        <dbReference type="PIRSR" id="PIRSR602678-1"/>
    </source>
</evidence>
<evidence type="ECO:0000256" key="1">
    <source>
        <dbReference type="ARBA" id="ARBA00006964"/>
    </source>
</evidence>